<dbReference type="GeneID" id="89531631"/>
<reference evidence="11 12" key="1">
    <citation type="submission" date="2019-03" db="EMBL/GenBank/DDBJ databases">
        <title>Root nodule microbial communities of legume samples collected from USA, Mexico and Botswana.</title>
        <authorList>
            <person name="Hirsch A."/>
        </authorList>
    </citation>
    <scope>NUCLEOTIDE SEQUENCE [LARGE SCALE GENOMIC DNA]</scope>
    <source>
        <strain evidence="11 12">55</strain>
    </source>
</reference>
<feature type="compositionally biased region" description="Polar residues" evidence="8">
    <location>
        <begin position="343"/>
        <end position="354"/>
    </location>
</feature>
<accession>A0A4R3ZWT6</accession>
<gene>
    <name evidence="7" type="primary">hemC</name>
    <name evidence="11" type="ORF">EDD19_10571</name>
</gene>
<dbReference type="Pfam" id="PF03900">
    <property type="entry name" value="Porphobil_deamC"/>
    <property type="match status" value="1"/>
</dbReference>
<dbReference type="InterPro" id="IPR022418">
    <property type="entry name" value="Porphobilinogen_deaminase_C"/>
</dbReference>
<name>A0A4R3ZWT6_9ACTN</name>
<dbReference type="InterPro" id="IPR022419">
    <property type="entry name" value="Porphobilin_deaminase_cofac_BS"/>
</dbReference>
<dbReference type="PANTHER" id="PTHR11557:SF0">
    <property type="entry name" value="PORPHOBILINOGEN DEAMINASE"/>
    <property type="match status" value="1"/>
</dbReference>
<dbReference type="SUPFAM" id="SSF54782">
    <property type="entry name" value="Porphobilinogen deaminase (hydroxymethylbilane synthase), C-terminal domain"/>
    <property type="match status" value="1"/>
</dbReference>
<organism evidence="11 12">
    <name type="scientific">Dietzia cinnamea</name>
    <dbReference type="NCBI Taxonomy" id="321318"/>
    <lineage>
        <taxon>Bacteria</taxon>
        <taxon>Bacillati</taxon>
        <taxon>Actinomycetota</taxon>
        <taxon>Actinomycetes</taxon>
        <taxon>Mycobacteriales</taxon>
        <taxon>Dietziaceae</taxon>
        <taxon>Dietzia</taxon>
    </lineage>
</organism>
<evidence type="ECO:0000313" key="11">
    <source>
        <dbReference type="EMBL" id="TCW25013.1"/>
    </source>
</evidence>
<evidence type="ECO:0000256" key="4">
    <source>
        <dbReference type="ARBA" id="ARBA00022679"/>
    </source>
</evidence>
<protein>
    <recommendedName>
        <fullName evidence="7">Porphobilinogen deaminase</fullName>
        <shortName evidence="7">PBG</shortName>
        <ecNumber evidence="7">2.5.1.61</ecNumber>
    </recommendedName>
    <alternativeName>
        <fullName evidence="7">Hydroxymethylbilane synthase</fullName>
        <shortName evidence="7">HMBS</shortName>
    </alternativeName>
    <alternativeName>
        <fullName evidence="7">Pre-uroporphyrinogen synthase</fullName>
    </alternativeName>
</protein>
<comment type="subunit">
    <text evidence="3 7">Monomer.</text>
</comment>
<comment type="caution">
    <text evidence="11">The sequence shown here is derived from an EMBL/GenBank/DDBJ whole genome shotgun (WGS) entry which is preliminary data.</text>
</comment>
<sequence>MSSRTLKVGTRGSTLATTQAGHVRDALIAAGYPAELVIVRTRGDVVMAPVERIGVGVFTLELRAALERGDCDIAVHSYKDLPTARDDRFAPIAVPPRVDPSDVLIARDGLTMETLPQGARVGTSAPRRRSQLAALRPDLDLHPLRGNIDTRMGYVTSGDLDAVVLAAAGLDRTGAGERATHRFGIDEMLPAPAQGALAVEARADDTEAIAALAVVDHLPSRVRIAAERTLLRDLEAGCTAPVGARAELSGTDSARSDFAGTDPGADAPAADAVLTLHAVVAAHDGTTVLRTSGTTVPAEHPDGPVAAAEELGRRLAAELLDRGASDLMSAESPEQRPPLVPRESTTAPPTVTDP</sequence>
<dbReference type="Gene3D" id="3.30.160.40">
    <property type="entry name" value="Porphobilinogen deaminase, C-terminal domain"/>
    <property type="match status" value="1"/>
</dbReference>
<dbReference type="Pfam" id="PF01379">
    <property type="entry name" value="Porphobil_deam"/>
    <property type="match status" value="1"/>
</dbReference>
<dbReference type="AlphaFoldDB" id="A0A4R3ZWT6"/>
<proteinExistence type="inferred from homology"/>
<evidence type="ECO:0000256" key="1">
    <source>
        <dbReference type="ARBA" id="ARBA00002869"/>
    </source>
</evidence>
<evidence type="ECO:0000256" key="3">
    <source>
        <dbReference type="ARBA" id="ARBA00011245"/>
    </source>
</evidence>
<evidence type="ECO:0000256" key="6">
    <source>
        <dbReference type="ARBA" id="ARBA00048169"/>
    </source>
</evidence>
<dbReference type="InterPro" id="IPR036803">
    <property type="entry name" value="Porphobilinogen_deaminase_C_sf"/>
</dbReference>
<dbReference type="HAMAP" id="MF_00260">
    <property type="entry name" value="Porphobil_deam"/>
    <property type="match status" value="1"/>
</dbReference>
<evidence type="ECO:0000313" key="12">
    <source>
        <dbReference type="Proteomes" id="UP000295805"/>
    </source>
</evidence>
<feature type="domain" description="Porphobilinogen deaminase C-terminal" evidence="10">
    <location>
        <begin position="223"/>
        <end position="320"/>
    </location>
</feature>
<dbReference type="NCBIfam" id="TIGR00212">
    <property type="entry name" value="hemC"/>
    <property type="match status" value="1"/>
</dbReference>
<dbReference type="GO" id="GO:0004418">
    <property type="term" value="F:hydroxymethylbilane synthase activity"/>
    <property type="evidence" value="ECO:0007669"/>
    <property type="project" value="UniProtKB-UniRule"/>
</dbReference>
<evidence type="ECO:0000259" key="10">
    <source>
        <dbReference type="Pfam" id="PF03900"/>
    </source>
</evidence>
<evidence type="ECO:0000259" key="9">
    <source>
        <dbReference type="Pfam" id="PF01379"/>
    </source>
</evidence>
<dbReference type="GO" id="GO:0006782">
    <property type="term" value="P:protoporphyrinogen IX biosynthetic process"/>
    <property type="evidence" value="ECO:0007669"/>
    <property type="project" value="UniProtKB-UniRule"/>
</dbReference>
<comment type="catalytic activity">
    <reaction evidence="6 7">
        <text>4 porphobilinogen + H2O = hydroxymethylbilane + 4 NH4(+)</text>
        <dbReference type="Rhea" id="RHEA:13185"/>
        <dbReference type="ChEBI" id="CHEBI:15377"/>
        <dbReference type="ChEBI" id="CHEBI:28938"/>
        <dbReference type="ChEBI" id="CHEBI:57845"/>
        <dbReference type="ChEBI" id="CHEBI:58126"/>
        <dbReference type="EC" id="2.5.1.61"/>
    </reaction>
</comment>
<dbReference type="FunFam" id="3.40.190.10:FF:000005">
    <property type="entry name" value="Porphobilinogen deaminase"/>
    <property type="match status" value="1"/>
</dbReference>
<comment type="miscellaneous">
    <text evidence="7">The porphobilinogen subunits are added to the dipyrromethane group.</text>
</comment>
<dbReference type="PRINTS" id="PR00151">
    <property type="entry name" value="PORPHBDMNASE"/>
</dbReference>
<dbReference type="PANTHER" id="PTHR11557">
    <property type="entry name" value="PORPHOBILINOGEN DEAMINASE"/>
    <property type="match status" value="1"/>
</dbReference>
<dbReference type="GO" id="GO:0005737">
    <property type="term" value="C:cytoplasm"/>
    <property type="evidence" value="ECO:0007669"/>
    <property type="project" value="UniProtKB-UniRule"/>
</dbReference>
<dbReference type="PROSITE" id="PS00533">
    <property type="entry name" value="PORPHOBILINOGEN_DEAM"/>
    <property type="match status" value="1"/>
</dbReference>
<dbReference type="SUPFAM" id="SSF53850">
    <property type="entry name" value="Periplasmic binding protein-like II"/>
    <property type="match status" value="1"/>
</dbReference>
<dbReference type="RefSeq" id="WP_007630310.1">
    <property type="nucleotide sequence ID" value="NZ_CP143053.1"/>
</dbReference>
<feature type="domain" description="Porphobilinogen deaminase N-terminal" evidence="9">
    <location>
        <begin position="6"/>
        <end position="208"/>
    </location>
</feature>
<dbReference type="InterPro" id="IPR000860">
    <property type="entry name" value="HemC"/>
</dbReference>
<dbReference type="PIRSF" id="PIRSF001438">
    <property type="entry name" value="4pyrrol_synth_OHMeBilane_synth"/>
    <property type="match status" value="1"/>
</dbReference>
<dbReference type="EC" id="2.5.1.61" evidence="7"/>
<dbReference type="InterPro" id="IPR022417">
    <property type="entry name" value="Porphobilin_deaminase_N"/>
</dbReference>
<dbReference type="Proteomes" id="UP000295805">
    <property type="component" value="Unassembled WGS sequence"/>
</dbReference>
<evidence type="ECO:0000256" key="5">
    <source>
        <dbReference type="ARBA" id="ARBA00023244"/>
    </source>
</evidence>
<comment type="cofactor">
    <cofactor evidence="7">
        <name>dipyrromethane</name>
        <dbReference type="ChEBI" id="CHEBI:60342"/>
    </cofactor>
    <text evidence="7">Binds 1 dipyrromethane group covalently.</text>
</comment>
<feature type="modified residue" description="S-(dipyrrolylmethanemethyl)cysteine" evidence="7">
    <location>
        <position position="238"/>
    </location>
</feature>
<keyword evidence="4 7" id="KW-0808">Transferase</keyword>
<evidence type="ECO:0000256" key="7">
    <source>
        <dbReference type="HAMAP-Rule" id="MF_00260"/>
    </source>
</evidence>
<evidence type="ECO:0000256" key="2">
    <source>
        <dbReference type="ARBA" id="ARBA00005638"/>
    </source>
</evidence>
<dbReference type="Gene3D" id="3.40.190.10">
    <property type="entry name" value="Periplasmic binding protein-like II"/>
    <property type="match status" value="2"/>
</dbReference>
<keyword evidence="5 7" id="KW-0627">Porphyrin biosynthesis</keyword>
<dbReference type="EMBL" id="SMCX01000005">
    <property type="protein sequence ID" value="TCW25013.1"/>
    <property type="molecule type" value="Genomic_DNA"/>
</dbReference>
<comment type="similarity">
    <text evidence="2 7">Belongs to the HMBS family.</text>
</comment>
<comment type="function">
    <text evidence="1 7">Tetrapolymerization of the monopyrrole PBG into the hydroxymethylbilane pre-uroporphyrinogen in several discrete steps.</text>
</comment>
<evidence type="ECO:0000256" key="8">
    <source>
        <dbReference type="SAM" id="MobiDB-lite"/>
    </source>
</evidence>
<feature type="region of interest" description="Disordered" evidence="8">
    <location>
        <begin position="322"/>
        <end position="354"/>
    </location>
</feature>